<accession>A0A8X6NB53</accession>
<dbReference type="Proteomes" id="UP000887013">
    <property type="component" value="Unassembled WGS sequence"/>
</dbReference>
<gene>
    <name evidence="1" type="ORF">NPIL_572251</name>
</gene>
<evidence type="ECO:0000313" key="2">
    <source>
        <dbReference type="Proteomes" id="UP000887013"/>
    </source>
</evidence>
<protein>
    <submittedName>
        <fullName evidence="1">Uncharacterized protein</fullName>
    </submittedName>
</protein>
<name>A0A8X6NB53_NEPPI</name>
<sequence>MVLSSIRNQEVDLMVKYLRRKKDVHRKRAIPACPASFTVDLETTGIQSIEQNSREELKRLSCFISRNNLAKERWEIMRSICFGKVDLCVSTDNYELCLKRLWNLLTGSWKIVLEKSIMKSLENG</sequence>
<comment type="caution">
    <text evidence="1">The sequence shown here is derived from an EMBL/GenBank/DDBJ whole genome shotgun (WGS) entry which is preliminary data.</text>
</comment>
<organism evidence="1 2">
    <name type="scientific">Nephila pilipes</name>
    <name type="common">Giant wood spider</name>
    <name type="synonym">Nephila maculata</name>
    <dbReference type="NCBI Taxonomy" id="299642"/>
    <lineage>
        <taxon>Eukaryota</taxon>
        <taxon>Metazoa</taxon>
        <taxon>Ecdysozoa</taxon>
        <taxon>Arthropoda</taxon>
        <taxon>Chelicerata</taxon>
        <taxon>Arachnida</taxon>
        <taxon>Araneae</taxon>
        <taxon>Araneomorphae</taxon>
        <taxon>Entelegynae</taxon>
        <taxon>Araneoidea</taxon>
        <taxon>Nephilidae</taxon>
        <taxon>Nephila</taxon>
    </lineage>
</organism>
<dbReference type="AlphaFoldDB" id="A0A8X6NB53"/>
<keyword evidence="2" id="KW-1185">Reference proteome</keyword>
<dbReference type="EMBL" id="BMAW01007626">
    <property type="protein sequence ID" value="GFT04690.1"/>
    <property type="molecule type" value="Genomic_DNA"/>
</dbReference>
<proteinExistence type="predicted"/>
<reference evidence="1" key="1">
    <citation type="submission" date="2020-08" db="EMBL/GenBank/DDBJ databases">
        <title>Multicomponent nature underlies the extraordinary mechanical properties of spider dragline silk.</title>
        <authorList>
            <person name="Kono N."/>
            <person name="Nakamura H."/>
            <person name="Mori M."/>
            <person name="Yoshida Y."/>
            <person name="Ohtoshi R."/>
            <person name="Malay A.D."/>
            <person name="Moran D.A.P."/>
            <person name="Tomita M."/>
            <person name="Numata K."/>
            <person name="Arakawa K."/>
        </authorList>
    </citation>
    <scope>NUCLEOTIDE SEQUENCE</scope>
</reference>
<evidence type="ECO:0000313" key="1">
    <source>
        <dbReference type="EMBL" id="GFT04690.1"/>
    </source>
</evidence>